<evidence type="ECO:0000313" key="2">
    <source>
        <dbReference type="Proteomes" id="UP000821853"/>
    </source>
</evidence>
<dbReference type="OrthoDB" id="6504550at2759"/>
<proteinExistence type="predicted"/>
<dbReference type="AlphaFoldDB" id="A0A9J6H4N3"/>
<gene>
    <name evidence="1" type="ORF">HPB48_023207</name>
</gene>
<dbReference type="Proteomes" id="UP000821853">
    <property type="component" value="Unassembled WGS sequence"/>
</dbReference>
<name>A0A9J6H4N3_HAELO</name>
<keyword evidence="2" id="KW-1185">Reference proteome</keyword>
<accession>A0A9J6H4N3</accession>
<protein>
    <submittedName>
        <fullName evidence="1">Uncharacterized protein</fullName>
    </submittedName>
</protein>
<dbReference type="EMBL" id="JABSTR010000092">
    <property type="protein sequence ID" value="KAH9382653.1"/>
    <property type="molecule type" value="Genomic_DNA"/>
</dbReference>
<evidence type="ECO:0000313" key="1">
    <source>
        <dbReference type="EMBL" id="KAH9382653.1"/>
    </source>
</evidence>
<reference evidence="1 2" key="1">
    <citation type="journal article" date="2020" name="Cell">
        <title>Large-Scale Comparative Analyses of Tick Genomes Elucidate Their Genetic Diversity and Vector Capacities.</title>
        <authorList>
            <consortium name="Tick Genome and Microbiome Consortium (TIGMIC)"/>
            <person name="Jia N."/>
            <person name="Wang J."/>
            <person name="Shi W."/>
            <person name="Du L."/>
            <person name="Sun Y."/>
            <person name="Zhan W."/>
            <person name="Jiang J.F."/>
            <person name="Wang Q."/>
            <person name="Zhang B."/>
            <person name="Ji P."/>
            <person name="Bell-Sakyi L."/>
            <person name="Cui X.M."/>
            <person name="Yuan T.T."/>
            <person name="Jiang B.G."/>
            <person name="Yang W.F."/>
            <person name="Lam T.T."/>
            <person name="Chang Q.C."/>
            <person name="Ding S.J."/>
            <person name="Wang X.J."/>
            <person name="Zhu J.G."/>
            <person name="Ruan X.D."/>
            <person name="Zhao L."/>
            <person name="Wei J.T."/>
            <person name="Ye R.Z."/>
            <person name="Que T.C."/>
            <person name="Du C.H."/>
            <person name="Zhou Y.H."/>
            <person name="Cheng J.X."/>
            <person name="Dai P.F."/>
            <person name="Guo W.B."/>
            <person name="Han X.H."/>
            <person name="Huang E.J."/>
            <person name="Li L.F."/>
            <person name="Wei W."/>
            <person name="Gao Y.C."/>
            <person name="Liu J.Z."/>
            <person name="Shao H.Z."/>
            <person name="Wang X."/>
            <person name="Wang C.C."/>
            <person name="Yang T.C."/>
            <person name="Huo Q.B."/>
            <person name="Li W."/>
            <person name="Chen H.Y."/>
            <person name="Chen S.E."/>
            <person name="Zhou L.G."/>
            <person name="Ni X.B."/>
            <person name="Tian J.H."/>
            <person name="Sheng Y."/>
            <person name="Liu T."/>
            <person name="Pan Y.S."/>
            <person name="Xia L.Y."/>
            <person name="Li J."/>
            <person name="Zhao F."/>
            <person name="Cao W.C."/>
        </authorList>
    </citation>
    <scope>NUCLEOTIDE SEQUENCE [LARGE SCALE GENOMIC DNA]</scope>
    <source>
        <strain evidence="1">HaeL-2018</strain>
    </source>
</reference>
<sequence length="79" mass="8870">MIDEVHLQAYFDYKAGFVTGAAANSSNPCKNSPRLHGPELAFSKQRCCAHLTVAQIDARMLHDLLRNLLLTWRQLVSES</sequence>
<organism evidence="1 2">
    <name type="scientific">Haemaphysalis longicornis</name>
    <name type="common">Bush tick</name>
    <dbReference type="NCBI Taxonomy" id="44386"/>
    <lineage>
        <taxon>Eukaryota</taxon>
        <taxon>Metazoa</taxon>
        <taxon>Ecdysozoa</taxon>
        <taxon>Arthropoda</taxon>
        <taxon>Chelicerata</taxon>
        <taxon>Arachnida</taxon>
        <taxon>Acari</taxon>
        <taxon>Parasitiformes</taxon>
        <taxon>Ixodida</taxon>
        <taxon>Ixodoidea</taxon>
        <taxon>Ixodidae</taxon>
        <taxon>Haemaphysalinae</taxon>
        <taxon>Haemaphysalis</taxon>
    </lineage>
</organism>
<comment type="caution">
    <text evidence="1">The sequence shown here is derived from an EMBL/GenBank/DDBJ whole genome shotgun (WGS) entry which is preliminary data.</text>
</comment>
<dbReference type="VEuPathDB" id="VectorBase:HLOH_052734"/>